<evidence type="ECO:0000256" key="2">
    <source>
        <dbReference type="SAM" id="MobiDB-lite"/>
    </source>
</evidence>
<reference evidence="3 4" key="2">
    <citation type="submission" date="2018-11" db="EMBL/GenBank/DDBJ databases">
        <authorList>
            <consortium name="Pathogen Informatics"/>
        </authorList>
    </citation>
    <scope>NUCLEOTIDE SEQUENCE [LARGE SCALE GENOMIC DNA]</scope>
</reference>
<proteinExistence type="predicted"/>
<protein>
    <submittedName>
        <fullName evidence="5">Cnn_1N domain-containing protein</fullName>
    </submittedName>
</protein>
<dbReference type="GO" id="GO:0098887">
    <property type="term" value="P:neurotransmitter receptor transport, endosome to postsynaptic membrane"/>
    <property type="evidence" value="ECO:0007669"/>
    <property type="project" value="TreeGrafter"/>
</dbReference>
<dbReference type="InterPro" id="IPR026204">
    <property type="entry name" value="GRIPAP1"/>
</dbReference>
<keyword evidence="4" id="KW-1185">Reference proteome</keyword>
<dbReference type="GO" id="GO:0099158">
    <property type="term" value="P:regulation of recycling endosome localization within postsynapse"/>
    <property type="evidence" value="ECO:0007669"/>
    <property type="project" value="TreeGrafter"/>
</dbReference>
<evidence type="ECO:0000256" key="1">
    <source>
        <dbReference type="SAM" id="Coils"/>
    </source>
</evidence>
<dbReference type="PANTHER" id="PTHR18978">
    <property type="entry name" value="GRIP-1 ASSOCIATED PROTEIN 1"/>
    <property type="match status" value="1"/>
</dbReference>
<accession>A0A0M3KAD3</accession>
<reference evidence="5" key="1">
    <citation type="submission" date="2017-02" db="UniProtKB">
        <authorList>
            <consortium name="WormBaseParasite"/>
        </authorList>
    </citation>
    <scope>IDENTIFICATION</scope>
</reference>
<sequence length="393" mass="44660">MTNIWTDSGIDIKMITSDAVTNDKQSETSSSDCRDKADERCKSAVVTTLSDEEFQRLQEQLLELKNRNYELIEENKRQQNYINALPSRTTTIDSLNFATKVPFSIAIDLSKVFKGLQLIGRRKDREGVNEKLEHEILILRSKLSSQEEEFRLQQSTLLSELNKVISQCESLENELKQKNANSNEPKGTLPSNAELSQPTTNSDNAKAQADKIVALQGEITHFKAVLAEKDALCADIEALRKDLMASRKDCEQQLAESKKQLFEAMQRLEDAQRCNADLEVSLKTKNDEIIRLSSSLQEAEKNVELEEKNTETICSLTEAVDKLNKECDELRKTHKEDVDAKDELSNEVAALKASLHHSEVTWKKSLDNLKSEVSKSERNDYSCLIFCYFHKYG</sequence>
<dbReference type="GO" id="GO:0098837">
    <property type="term" value="C:postsynaptic recycling endosome"/>
    <property type="evidence" value="ECO:0007669"/>
    <property type="project" value="TreeGrafter"/>
</dbReference>
<dbReference type="WBParaSite" id="ASIM_0001792901-mRNA-1">
    <property type="protein sequence ID" value="ASIM_0001792901-mRNA-1"/>
    <property type="gene ID" value="ASIM_0001792901"/>
</dbReference>
<organism evidence="5">
    <name type="scientific">Anisakis simplex</name>
    <name type="common">Herring worm</name>
    <dbReference type="NCBI Taxonomy" id="6269"/>
    <lineage>
        <taxon>Eukaryota</taxon>
        <taxon>Metazoa</taxon>
        <taxon>Ecdysozoa</taxon>
        <taxon>Nematoda</taxon>
        <taxon>Chromadorea</taxon>
        <taxon>Rhabditida</taxon>
        <taxon>Spirurina</taxon>
        <taxon>Ascaridomorpha</taxon>
        <taxon>Ascaridoidea</taxon>
        <taxon>Anisakidae</taxon>
        <taxon>Anisakis</taxon>
        <taxon>Anisakis simplex complex</taxon>
    </lineage>
</organism>
<dbReference type="Gene3D" id="1.10.287.1490">
    <property type="match status" value="1"/>
</dbReference>
<evidence type="ECO:0000313" key="4">
    <source>
        <dbReference type="Proteomes" id="UP000267096"/>
    </source>
</evidence>
<dbReference type="GO" id="GO:1905244">
    <property type="term" value="P:regulation of modification of synaptic structure"/>
    <property type="evidence" value="ECO:0007669"/>
    <property type="project" value="TreeGrafter"/>
</dbReference>
<dbReference type="OrthoDB" id="6269447at2759"/>
<dbReference type="EMBL" id="UYRR01034007">
    <property type="protein sequence ID" value="VDK60133.1"/>
    <property type="molecule type" value="Genomic_DNA"/>
</dbReference>
<name>A0A0M3KAD3_ANISI</name>
<dbReference type="GO" id="GO:0099152">
    <property type="term" value="P:regulation of neurotransmitter receptor transport, endosome to postsynaptic membrane"/>
    <property type="evidence" value="ECO:0007669"/>
    <property type="project" value="TreeGrafter"/>
</dbReference>
<feature type="region of interest" description="Disordered" evidence="2">
    <location>
        <begin position="177"/>
        <end position="204"/>
    </location>
</feature>
<dbReference type="PANTHER" id="PTHR18978:SF1">
    <property type="entry name" value="GRIP1-ASSOCIATED PROTEIN 1"/>
    <property type="match status" value="1"/>
</dbReference>
<dbReference type="GO" id="GO:0098978">
    <property type="term" value="C:glutamatergic synapse"/>
    <property type="evidence" value="ECO:0007669"/>
    <property type="project" value="TreeGrafter"/>
</dbReference>
<feature type="coiled-coil region" evidence="1">
    <location>
        <begin position="236"/>
        <end position="347"/>
    </location>
</feature>
<dbReference type="Proteomes" id="UP000267096">
    <property type="component" value="Unassembled WGS sequence"/>
</dbReference>
<feature type="compositionally biased region" description="Polar residues" evidence="2">
    <location>
        <begin position="178"/>
        <end position="204"/>
    </location>
</feature>
<dbReference type="GO" id="GO:0098998">
    <property type="term" value="C:extrinsic component of postsynaptic early endosome membrane"/>
    <property type="evidence" value="ECO:0007669"/>
    <property type="project" value="TreeGrafter"/>
</dbReference>
<dbReference type="AlphaFoldDB" id="A0A0M3KAD3"/>
<gene>
    <name evidence="3" type="ORF">ASIM_LOCUS17332</name>
</gene>
<keyword evidence="1" id="KW-0175">Coiled coil</keyword>
<evidence type="ECO:0000313" key="5">
    <source>
        <dbReference type="WBParaSite" id="ASIM_0001792901-mRNA-1"/>
    </source>
</evidence>
<evidence type="ECO:0000313" key="3">
    <source>
        <dbReference type="EMBL" id="VDK60133.1"/>
    </source>
</evidence>